<accession>A0AAD5CHQ5</accession>
<evidence type="ECO:0000313" key="3">
    <source>
        <dbReference type="Proteomes" id="UP001206925"/>
    </source>
</evidence>
<keyword evidence="3" id="KW-1185">Reference proteome</keyword>
<evidence type="ECO:0000313" key="2">
    <source>
        <dbReference type="EMBL" id="KAI7741832.1"/>
    </source>
</evidence>
<name>A0AAD5CHQ5_AMBAR</name>
<protein>
    <recommendedName>
        <fullName evidence="4">Secreted protein</fullName>
    </recommendedName>
</protein>
<reference evidence="2" key="1">
    <citation type="submission" date="2022-06" db="EMBL/GenBank/DDBJ databases">
        <title>Uncovering the hologenomic basis of an extraordinary plant invasion.</title>
        <authorList>
            <person name="Bieker V.C."/>
            <person name="Martin M.D."/>
            <person name="Gilbert T."/>
            <person name="Hodgins K."/>
            <person name="Battlay P."/>
            <person name="Petersen B."/>
            <person name="Wilson J."/>
        </authorList>
    </citation>
    <scope>NUCLEOTIDE SEQUENCE</scope>
    <source>
        <strain evidence="2">AA19_3_7</strain>
        <tissue evidence="2">Leaf</tissue>
    </source>
</reference>
<organism evidence="2 3">
    <name type="scientific">Ambrosia artemisiifolia</name>
    <name type="common">Common ragweed</name>
    <dbReference type="NCBI Taxonomy" id="4212"/>
    <lineage>
        <taxon>Eukaryota</taxon>
        <taxon>Viridiplantae</taxon>
        <taxon>Streptophyta</taxon>
        <taxon>Embryophyta</taxon>
        <taxon>Tracheophyta</taxon>
        <taxon>Spermatophyta</taxon>
        <taxon>Magnoliopsida</taxon>
        <taxon>eudicotyledons</taxon>
        <taxon>Gunneridae</taxon>
        <taxon>Pentapetalae</taxon>
        <taxon>asterids</taxon>
        <taxon>campanulids</taxon>
        <taxon>Asterales</taxon>
        <taxon>Asteraceae</taxon>
        <taxon>Asteroideae</taxon>
        <taxon>Heliantheae alliance</taxon>
        <taxon>Heliantheae</taxon>
        <taxon>Ambrosia</taxon>
    </lineage>
</organism>
<sequence length="68" mass="7659">MIILLCTFVCVCRIHNEGCYNVACLSIFDNIRVSFFGGFKLLGTCCPVFRDDNMVLLEMINQVGTSFL</sequence>
<feature type="chain" id="PRO_5042258245" description="Secreted protein" evidence="1">
    <location>
        <begin position="17"/>
        <end position="68"/>
    </location>
</feature>
<evidence type="ECO:0008006" key="4">
    <source>
        <dbReference type="Google" id="ProtNLM"/>
    </source>
</evidence>
<keyword evidence="1" id="KW-0732">Signal</keyword>
<dbReference type="AlphaFoldDB" id="A0AAD5CHQ5"/>
<proteinExistence type="predicted"/>
<comment type="caution">
    <text evidence="2">The sequence shown here is derived from an EMBL/GenBank/DDBJ whole genome shotgun (WGS) entry which is preliminary data.</text>
</comment>
<dbReference type="Proteomes" id="UP001206925">
    <property type="component" value="Unassembled WGS sequence"/>
</dbReference>
<gene>
    <name evidence="2" type="ORF">M8C21_003265</name>
</gene>
<evidence type="ECO:0000256" key="1">
    <source>
        <dbReference type="SAM" id="SignalP"/>
    </source>
</evidence>
<dbReference type="EMBL" id="JAMZMK010008133">
    <property type="protein sequence ID" value="KAI7741832.1"/>
    <property type="molecule type" value="Genomic_DNA"/>
</dbReference>
<feature type="signal peptide" evidence="1">
    <location>
        <begin position="1"/>
        <end position="16"/>
    </location>
</feature>